<reference evidence="9" key="1">
    <citation type="submission" date="2023-08" db="EMBL/GenBank/DDBJ databases">
        <title>Genomic characterization of piscicolin 126 produced by Carnobacterium maltaromaticum CM22 strain isolated from salmon (Salmo salar).</title>
        <authorList>
            <person name="Gonzalez-Gragera E."/>
            <person name="Garcia-Lopez J.D."/>
            <person name="Teso-Perez C."/>
            <person name="Gimenez-Hernandez I."/>
            <person name="Peralta-Sanchez J.M."/>
            <person name="Valdivia E."/>
            <person name="Montalban-Lopez M."/>
            <person name="Martin-Platero A.M."/>
            <person name="Banos A."/>
            <person name="Martinez-Bueno M."/>
        </authorList>
    </citation>
    <scope>NUCLEOTIDE SEQUENCE</scope>
    <source>
        <strain evidence="9">CM22</strain>
    </source>
</reference>
<dbReference type="Pfam" id="PF00933">
    <property type="entry name" value="Glyco_hydro_3"/>
    <property type="match status" value="1"/>
</dbReference>
<evidence type="ECO:0000256" key="3">
    <source>
        <dbReference type="ARBA" id="ARBA00012744"/>
    </source>
</evidence>
<dbReference type="Proteomes" id="UP001290462">
    <property type="component" value="Unassembled WGS sequence"/>
</dbReference>
<name>A0AAW9K193_CARML</name>
<comment type="caution">
    <text evidence="9">The sequence shown here is derived from an EMBL/GenBank/DDBJ whole genome shotgun (WGS) entry which is preliminary data.</text>
</comment>
<proteinExistence type="inferred from homology"/>
<dbReference type="EC" id="3.2.1.21" evidence="3"/>
<organism evidence="9 10">
    <name type="scientific">Carnobacterium maltaromaticum</name>
    <name type="common">Carnobacterium piscicola</name>
    <dbReference type="NCBI Taxonomy" id="2751"/>
    <lineage>
        <taxon>Bacteria</taxon>
        <taxon>Bacillati</taxon>
        <taxon>Bacillota</taxon>
        <taxon>Bacilli</taxon>
        <taxon>Lactobacillales</taxon>
        <taxon>Carnobacteriaceae</taxon>
        <taxon>Carnobacterium</taxon>
    </lineage>
</organism>
<dbReference type="Gene3D" id="3.40.50.1700">
    <property type="entry name" value="Glycoside hydrolase family 3 C-terminal domain"/>
    <property type="match status" value="1"/>
</dbReference>
<dbReference type="PANTHER" id="PTHR30620:SF16">
    <property type="entry name" value="LYSOSOMAL BETA GLUCOSIDASE"/>
    <property type="match status" value="1"/>
</dbReference>
<evidence type="ECO:0000256" key="4">
    <source>
        <dbReference type="ARBA" id="ARBA00022729"/>
    </source>
</evidence>
<evidence type="ECO:0000256" key="6">
    <source>
        <dbReference type="ARBA" id="ARBA00023295"/>
    </source>
</evidence>
<keyword evidence="5 9" id="KW-0378">Hydrolase</keyword>
<feature type="domain" description="Glycoside hydrolase family 3 N-terminal" evidence="7">
    <location>
        <begin position="131"/>
        <end position="437"/>
    </location>
</feature>
<keyword evidence="6" id="KW-0326">Glycosidase</keyword>
<dbReference type="InterPro" id="IPR001764">
    <property type="entry name" value="Glyco_hydro_3_N"/>
</dbReference>
<comment type="similarity">
    <text evidence="2">Belongs to the glycosyl hydrolase 3 family.</text>
</comment>
<dbReference type="GO" id="GO:0009251">
    <property type="term" value="P:glucan catabolic process"/>
    <property type="evidence" value="ECO:0007669"/>
    <property type="project" value="TreeGrafter"/>
</dbReference>
<dbReference type="SUPFAM" id="SSF51445">
    <property type="entry name" value="(Trans)glycosidases"/>
    <property type="match status" value="1"/>
</dbReference>
<sequence length="770" mass="85505">MEKRIDKGVDRGMQKKWSQLIENGLVTIKNENGATLRFSTESGIGIIEADGYAFKDLNRNGKLQPYKDWRLPISERIEDLANQLTISEIAGLMLYSGHQAVTSSKNSFASMFAGTYDGLALEDSTAVVSDLTDQQKEFLTKDHLRHILVTVVESPEISATWSNNLQAFVEGLGHGIPVNISSDPRHGADANSEYNAGAGGDISKWPEALGLAATFEPELVRDFGHIAGREYRALGIATALSPQVDLATEPRWMRFSGTFGEGVKLVTDLSEAYCSGFQTSEKASEIHSGWGYTSVNAMVKHWPGGGSGEAGRDAHYAFGKYAVYPGGNFKEHLKPFTEGAFKLKGGTEKAAAVMPYYTISTNQDLKNRENVGNGYSHYLVQELLRDEYGYDGVVCTDWGITKDHQEMDSFLSGKDWGVEELTVAERHYKVLLAGVDQFGGNNEVEPIMAAYELGKAEFGKEFIEARFRRSAKRLLRNLFQVGLFENPYIDSAKTKKTVGHPDFMKKGFEAQQKSIILLKNQNNVLPVAKKQTVYIPKRRLKASKDWFGQEIPAREFLPVEAALVEKYYHLTTDPTQADFALCFMESPQTSGFSLEDLAKGGTGYVPISLQYRPYTARLGRKESLAGGDPLEAFSNRSYYGKSNEAINEADLDIVIETREKMGNKPLIAIVAMKNPTILHEFETLVDGILVDFGVQTQALLSLLSGEVEPSGLLPFQIPDKMESVEKQLEDVPFDMTCHRDENHNSYDFAYGLNWTGVITDQRVEKYGLKS</sequence>
<evidence type="ECO:0000259" key="7">
    <source>
        <dbReference type="Pfam" id="PF00933"/>
    </source>
</evidence>
<dbReference type="InterPro" id="IPR051915">
    <property type="entry name" value="Cellulose_Degrad_GH3"/>
</dbReference>
<dbReference type="GO" id="GO:0008422">
    <property type="term" value="F:beta-glucosidase activity"/>
    <property type="evidence" value="ECO:0007669"/>
    <property type="project" value="UniProtKB-EC"/>
</dbReference>
<dbReference type="PRINTS" id="PR00133">
    <property type="entry name" value="GLHYDRLASE3"/>
</dbReference>
<dbReference type="PANTHER" id="PTHR30620">
    <property type="entry name" value="PERIPLASMIC BETA-GLUCOSIDASE-RELATED"/>
    <property type="match status" value="1"/>
</dbReference>
<evidence type="ECO:0000259" key="8">
    <source>
        <dbReference type="Pfam" id="PF01915"/>
    </source>
</evidence>
<comment type="catalytic activity">
    <reaction evidence="1">
        <text>Hydrolysis of terminal, non-reducing beta-D-glucosyl residues with release of beta-D-glucose.</text>
        <dbReference type="EC" id="3.2.1.21"/>
    </reaction>
</comment>
<dbReference type="AlphaFoldDB" id="A0AAW9K193"/>
<evidence type="ECO:0000313" key="10">
    <source>
        <dbReference type="Proteomes" id="UP001290462"/>
    </source>
</evidence>
<accession>A0AAW9K193</accession>
<dbReference type="SUPFAM" id="SSF52279">
    <property type="entry name" value="Beta-D-glucan exohydrolase, C-terminal domain"/>
    <property type="match status" value="1"/>
</dbReference>
<dbReference type="InterPro" id="IPR036881">
    <property type="entry name" value="Glyco_hydro_3_C_sf"/>
</dbReference>
<dbReference type="EMBL" id="JAVBVO010000003">
    <property type="protein sequence ID" value="MDZ5758290.1"/>
    <property type="molecule type" value="Genomic_DNA"/>
</dbReference>
<keyword evidence="4" id="KW-0732">Signal</keyword>
<evidence type="ECO:0000256" key="1">
    <source>
        <dbReference type="ARBA" id="ARBA00000448"/>
    </source>
</evidence>
<dbReference type="InterPro" id="IPR017853">
    <property type="entry name" value="GH"/>
</dbReference>
<dbReference type="Pfam" id="PF01915">
    <property type="entry name" value="Glyco_hydro_3_C"/>
    <property type="match status" value="1"/>
</dbReference>
<evidence type="ECO:0000256" key="5">
    <source>
        <dbReference type="ARBA" id="ARBA00022801"/>
    </source>
</evidence>
<evidence type="ECO:0000313" key="9">
    <source>
        <dbReference type="EMBL" id="MDZ5758290.1"/>
    </source>
</evidence>
<gene>
    <name evidence="9" type="ORF">RAK27_06410</name>
</gene>
<feature type="domain" description="Glycoside hydrolase family 3 C-terminal" evidence="8">
    <location>
        <begin position="515"/>
        <end position="753"/>
    </location>
</feature>
<dbReference type="InterPro" id="IPR036962">
    <property type="entry name" value="Glyco_hydro_3_N_sf"/>
</dbReference>
<dbReference type="InterPro" id="IPR002772">
    <property type="entry name" value="Glyco_hydro_3_C"/>
</dbReference>
<evidence type="ECO:0000256" key="2">
    <source>
        <dbReference type="ARBA" id="ARBA00005336"/>
    </source>
</evidence>
<dbReference type="Gene3D" id="3.20.20.300">
    <property type="entry name" value="Glycoside hydrolase, family 3, N-terminal domain"/>
    <property type="match status" value="1"/>
</dbReference>
<protein>
    <recommendedName>
        <fullName evidence="3">beta-glucosidase</fullName>
        <ecNumber evidence="3">3.2.1.21</ecNumber>
    </recommendedName>
</protein>